<dbReference type="RefSeq" id="WP_061834248.1">
    <property type="nucleotide sequence ID" value="NZ_LUKE01000001.1"/>
</dbReference>
<dbReference type="AlphaFoldDB" id="A0A150WQI0"/>
<dbReference type="Proteomes" id="UP000075320">
    <property type="component" value="Unassembled WGS sequence"/>
</dbReference>
<evidence type="ECO:0000313" key="3">
    <source>
        <dbReference type="EMBL" id="KYG66680.1"/>
    </source>
</evidence>
<reference evidence="3 4" key="1">
    <citation type="submission" date="2016-03" db="EMBL/GenBank/DDBJ databases">
        <authorList>
            <person name="Ploux O."/>
        </authorList>
    </citation>
    <scope>NUCLEOTIDE SEQUENCE [LARGE SCALE GENOMIC DNA]</scope>
    <source>
        <strain evidence="3 4">R0</strain>
    </source>
</reference>
<organism evidence="3 4">
    <name type="scientific">Bdellovibrio bacteriovorus</name>
    <dbReference type="NCBI Taxonomy" id="959"/>
    <lineage>
        <taxon>Bacteria</taxon>
        <taxon>Pseudomonadati</taxon>
        <taxon>Bdellovibrionota</taxon>
        <taxon>Bdellovibrionia</taxon>
        <taxon>Bdellovibrionales</taxon>
        <taxon>Pseudobdellovibrionaceae</taxon>
        <taxon>Bdellovibrio</taxon>
    </lineage>
</organism>
<comment type="caution">
    <text evidence="3">The sequence shown here is derived from an EMBL/GenBank/DDBJ whole genome shotgun (WGS) entry which is preliminary data.</text>
</comment>
<proteinExistence type="predicted"/>
<dbReference type="EMBL" id="LUKE01000001">
    <property type="protein sequence ID" value="KYG66680.1"/>
    <property type="molecule type" value="Genomic_DNA"/>
</dbReference>
<keyword evidence="4" id="KW-1185">Reference proteome</keyword>
<protein>
    <recommendedName>
        <fullName evidence="5">DUF3972 domain-containing protein</fullName>
    </recommendedName>
</protein>
<accession>A0A150WQI0</accession>
<evidence type="ECO:0008006" key="5">
    <source>
        <dbReference type="Google" id="ProtNLM"/>
    </source>
</evidence>
<evidence type="ECO:0000256" key="2">
    <source>
        <dbReference type="SAM" id="MobiDB-lite"/>
    </source>
</evidence>
<sequence length="164" mass="18909">MIVENSDSWLPLTEYSTKHKISVSTLRRRIKADDIKFRFEDGKYFIMDEPMGTHQRVHRPSQESDRNYSAEGGVNTAVGAHQGTDAMKEANRAQDLQEKTAKINKDEPILTAANKLLNELKKAYTQILQEKEEQIFQLKDEVSDLKTLVRVLESENERLKGFKQ</sequence>
<feature type="region of interest" description="Disordered" evidence="2">
    <location>
        <begin position="53"/>
        <end position="76"/>
    </location>
</feature>
<feature type="coiled-coil region" evidence="1">
    <location>
        <begin position="110"/>
        <end position="155"/>
    </location>
</feature>
<gene>
    <name evidence="3" type="ORF">AZI86_06445</name>
</gene>
<name>A0A150WQI0_BDEBC</name>
<keyword evidence="1" id="KW-0175">Coiled coil</keyword>
<evidence type="ECO:0000313" key="4">
    <source>
        <dbReference type="Proteomes" id="UP000075320"/>
    </source>
</evidence>
<evidence type="ECO:0000256" key="1">
    <source>
        <dbReference type="SAM" id="Coils"/>
    </source>
</evidence>